<dbReference type="InterPro" id="IPR015943">
    <property type="entry name" value="WD40/YVTN_repeat-like_dom_sf"/>
</dbReference>
<keyword evidence="3" id="KW-0677">Repeat</keyword>
<keyword evidence="6" id="KW-1185">Reference proteome</keyword>
<keyword evidence="2 4" id="KW-0853">WD repeat</keyword>
<evidence type="ECO:0000313" key="7">
    <source>
        <dbReference type="WBParaSite" id="Pan_g6261.t1"/>
    </source>
</evidence>
<dbReference type="InterPro" id="IPR019775">
    <property type="entry name" value="WD40_repeat_CS"/>
</dbReference>
<name>A0A7E4ZZY3_PANRE</name>
<protein>
    <submittedName>
        <fullName evidence="7">WD_REPEATS_REGION domain-containing protein</fullName>
    </submittedName>
</protein>
<dbReference type="PANTHER" id="PTHR14091">
    <property type="entry name" value="PERIODIC TRYPTOPHAN PROTEIN 1"/>
    <property type="match status" value="1"/>
</dbReference>
<evidence type="ECO:0000313" key="6">
    <source>
        <dbReference type="Proteomes" id="UP000492821"/>
    </source>
</evidence>
<dbReference type="WBParaSite" id="Pan_g6261.t1">
    <property type="protein sequence ID" value="Pan_g6261.t1"/>
    <property type="gene ID" value="Pan_g6261"/>
</dbReference>
<organism evidence="6 7">
    <name type="scientific">Panagrellus redivivus</name>
    <name type="common">Microworm</name>
    <dbReference type="NCBI Taxonomy" id="6233"/>
    <lineage>
        <taxon>Eukaryota</taxon>
        <taxon>Metazoa</taxon>
        <taxon>Ecdysozoa</taxon>
        <taxon>Nematoda</taxon>
        <taxon>Chromadorea</taxon>
        <taxon>Rhabditida</taxon>
        <taxon>Tylenchina</taxon>
        <taxon>Panagrolaimomorpha</taxon>
        <taxon>Panagrolaimoidea</taxon>
        <taxon>Panagrolaimidae</taxon>
        <taxon>Panagrellus</taxon>
    </lineage>
</organism>
<reference evidence="7" key="2">
    <citation type="submission" date="2020-10" db="UniProtKB">
        <authorList>
            <consortium name="WormBaseParasite"/>
        </authorList>
    </citation>
    <scope>IDENTIFICATION</scope>
</reference>
<sequence length="452" mass="49335">MENITLVSALAWVKRGVAKSEPEKLLLEKSQLADLIHGDGKAEGDEDEGSDAEMEETEEKVADDETADDKEEKEGNIMKGVAVYANPEDDPLITRHADSEDEDEKDDFILKPDDNLVISAKIVKDEPGIDVHVYNEANGDWYVHHDYILDSPPLCIAPIRYDPGQSGKGNLLAVGTFDPIIQIWDLDVVNAIEPIVKLGPKPKKGNARAKRDGSSQGHSDAVTALDWNQLCEHVLASGSADQTVVLWDLDEAKPATIINFFDDKIGSLQWHPVEQSILVAGTRAGKAQIIDARNIEPTSNAAWEMGAEIEQLLWDIHNPFCLLATTDDGKLHYLDSRKPGVPVVSVFAHEDGANAVSQSYGVRGLVATVGENELKLWKLTTSAATPELQAVHTHPVKMGKLFSVEFCPESANTLVVGGEGEEMVRIVELDKIEPVCTAFGAIHVQEDTAMED</sequence>
<dbReference type="PANTHER" id="PTHR14091:SF0">
    <property type="entry name" value="PERIODIC TRYPTOPHAN PROTEIN 1 HOMOLOG"/>
    <property type="match status" value="1"/>
</dbReference>
<evidence type="ECO:0000256" key="4">
    <source>
        <dbReference type="PROSITE-ProRule" id="PRU00221"/>
    </source>
</evidence>
<dbReference type="InterPro" id="IPR036322">
    <property type="entry name" value="WD40_repeat_dom_sf"/>
</dbReference>
<dbReference type="SUPFAM" id="SSF50978">
    <property type="entry name" value="WD40 repeat-like"/>
    <property type="match status" value="1"/>
</dbReference>
<reference evidence="6" key="1">
    <citation type="journal article" date="2013" name="Genetics">
        <title>The draft genome and transcriptome of Panagrellus redivivus are shaped by the harsh demands of a free-living lifestyle.</title>
        <authorList>
            <person name="Srinivasan J."/>
            <person name="Dillman A.R."/>
            <person name="Macchietto M.G."/>
            <person name="Heikkinen L."/>
            <person name="Lakso M."/>
            <person name="Fracchia K.M."/>
            <person name="Antoshechkin I."/>
            <person name="Mortazavi A."/>
            <person name="Wong G."/>
            <person name="Sternberg P.W."/>
        </authorList>
    </citation>
    <scope>NUCLEOTIDE SEQUENCE [LARGE SCALE GENOMIC DNA]</scope>
    <source>
        <strain evidence="6">MT8872</strain>
    </source>
</reference>
<dbReference type="AlphaFoldDB" id="A0A7E4ZZY3"/>
<feature type="compositionally biased region" description="Acidic residues" evidence="5">
    <location>
        <begin position="44"/>
        <end position="69"/>
    </location>
</feature>
<dbReference type="GO" id="GO:0006364">
    <property type="term" value="P:rRNA processing"/>
    <property type="evidence" value="ECO:0007669"/>
    <property type="project" value="InterPro"/>
</dbReference>
<dbReference type="GO" id="GO:0005634">
    <property type="term" value="C:nucleus"/>
    <property type="evidence" value="ECO:0007669"/>
    <property type="project" value="TreeGrafter"/>
</dbReference>
<dbReference type="Gene3D" id="2.130.10.10">
    <property type="entry name" value="YVTN repeat-like/Quinoprotein amine dehydrogenase"/>
    <property type="match status" value="2"/>
</dbReference>
<dbReference type="PROSITE" id="PS50082">
    <property type="entry name" value="WD_REPEATS_2"/>
    <property type="match status" value="1"/>
</dbReference>
<dbReference type="SMART" id="SM00320">
    <property type="entry name" value="WD40"/>
    <property type="match status" value="5"/>
</dbReference>
<feature type="repeat" description="WD" evidence="4">
    <location>
        <begin position="215"/>
        <end position="257"/>
    </location>
</feature>
<dbReference type="InterPro" id="IPR044285">
    <property type="entry name" value="PWP1"/>
</dbReference>
<evidence type="ECO:0000256" key="1">
    <source>
        <dbReference type="ARBA" id="ARBA00022553"/>
    </source>
</evidence>
<accession>A0A7E4ZZY3</accession>
<keyword evidence="1" id="KW-0597">Phosphoprotein</keyword>
<dbReference type="InterPro" id="IPR001680">
    <property type="entry name" value="WD40_rpt"/>
</dbReference>
<evidence type="ECO:0000256" key="5">
    <source>
        <dbReference type="SAM" id="MobiDB-lite"/>
    </source>
</evidence>
<evidence type="ECO:0000256" key="3">
    <source>
        <dbReference type="ARBA" id="ARBA00022737"/>
    </source>
</evidence>
<evidence type="ECO:0000256" key="2">
    <source>
        <dbReference type="ARBA" id="ARBA00022574"/>
    </source>
</evidence>
<dbReference type="Proteomes" id="UP000492821">
    <property type="component" value="Unassembled WGS sequence"/>
</dbReference>
<dbReference type="Pfam" id="PF00400">
    <property type="entry name" value="WD40"/>
    <property type="match status" value="1"/>
</dbReference>
<dbReference type="PROSITE" id="PS00678">
    <property type="entry name" value="WD_REPEATS_1"/>
    <property type="match status" value="1"/>
</dbReference>
<dbReference type="PROSITE" id="PS50294">
    <property type="entry name" value="WD_REPEATS_REGION"/>
    <property type="match status" value="1"/>
</dbReference>
<feature type="region of interest" description="Disordered" evidence="5">
    <location>
        <begin position="35"/>
        <end position="80"/>
    </location>
</feature>
<proteinExistence type="predicted"/>